<evidence type="ECO:0000313" key="1">
    <source>
        <dbReference type="EMBL" id="CAJ1381019.1"/>
    </source>
</evidence>
<name>A0AA36I7C3_9DINO</name>
<accession>A0AA36I7C3</accession>
<evidence type="ECO:0000313" key="2">
    <source>
        <dbReference type="Proteomes" id="UP001178507"/>
    </source>
</evidence>
<proteinExistence type="predicted"/>
<organism evidence="1 2">
    <name type="scientific">Effrenium voratum</name>
    <dbReference type="NCBI Taxonomy" id="2562239"/>
    <lineage>
        <taxon>Eukaryota</taxon>
        <taxon>Sar</taxon>
        <taxon>Alveolata</taxon>
        <taxon>Dinophyceae</taxon>
        <taxon>Suessiales</taxon>
        <taxon>Symbiodiniaceae</taxon>
        <taxon>Effrenium</taxon>
    </lineage>
</organism>
<protein>
    <submittedName>
        <fullName evidence="1">Uncharacterized protein</fullName>
    </submittedName>
</protein>
<dbReference type="Proteomes" id="UP001178507">
    <property type="component" value="Unassembled WGS sequence"/>
</dbReference>
<comment type="caution">
    <text evidence="1">The sequence shown here is derived from an EMBL/GenBank/DDBJ whole genome shotgun (WGS) entry which is preliminary data.</text>
</comment>
<gene>
    <name evidence="1" type="ORF">EVOR1521_LOCUS8825</name>
</gene>
<dbReference type="EMBL" id="CAUJNA010000773">
    <property type="protein sequence ID" value="CAJ1381019.1"/>
    <property type="molecule type" value="Genomic_DNA"/>
</dbReference>
<reference evidence="1" key="1">
    <citation type="submission" date="2023-08" db="EMBL/GenBank/DDBJ databases">
        <authorList>
            <person name="Chen Y."/>
            <person name="Shah S."/>
            <person name="Dougan E. K."/>
            <person name="Thang M."/>
            <person name="Chan C."/>
        </authorList>
    </citation>
    <scope>NUCLEOTIDE SEQUENCE</scope>
</reference>
<keyword evidence="2" id="KW-1185">Reference proteome</keyword>
<dbReference type="AlphaFoldDB" id="A0AA36I7C3"/>
<sequence>MSTMTFPSELADAATSVERGWQTLQQPVVLGEPCVTRFRGNGTMFRWSGSWSRISDVGAAASIEELCGVQKKFRLDRWTVALELHCEVTARTGVPSVHIHCMFDSAKSVSLAASDLRFRDAHPYASVDAPRARGRSTRRSYDQGHYYLQVPKVGGVCMQTNYRAFNSYPISPDWVTNLWQTNKISTTAARDEYVKCRKHVKAYLDNLAFCSQCERDQAIVEKKHAVEQALLPLQKKAARIEIVEAEFLPQYEKPMFRRRFLVLTGASCLGKTIFGCSLSGPGKTLVVDCGSADQPDLRPFNPLVHETIIFDECRASTVANNRKIFQGTTQNVALGHSATNIFTYSVWLHGVKMVVTSNRWHEDVAELPASDQAWLQHNAIVVNCIEKLYEA</sequence>